<feature type="transmembrane region" description="Helical" evidence="6">
    <location>
        <begin position="349"/>
        <end position="371"/>
    </location>
</feature>
<comment type="subcellular location">
    <subcellularLocation>
        <location evidence="1">Cell membrane</location>
        <topology evidence="1">Multi-pass membrane protein</topology>
    </subcellularLocation>
</comment>
<feature type="transmembrane region" description="Helical" evidence="6">
    <location>
        <begin position="411"/>
        <end position="430"/>
    </location>
</feature>
<evidence type="ECO:0000313" key="8">
    <source>
        <dbReference type="EMBL" id="CAG7637822.1"/>
    </source>
</evidence>
<dbReference type="InterPro" id="IPR020846">
    <property type="entry name" value="MFS_dom"/>
</dbReference>
<reference evidence="8 9" key="1">
    <citation type="submission" date="2021-06" db="EMBL/GenBank/DDBJ databases">
        <authorList>
            <person name="Criscuolo A."/>
        </authorList>
    </citation>
    <scope>NUCLEOTIDE SEQUENCE [LARGE SCALE GENOMIC DNA]</scope>
    <source>
        <strain evidence="9">CIP 111802</strain>
    </source>
</reference>
<feature type="transmembrane region" description="Helical" evidence="6">
    <location>
        <begin position="100"/>
        <end position="121"/>
    </location>
</feature>
<dbReference type="Pfam" id="PF07690">
    <property type="entry name" value="MFS_1"/>
    <property type="match status" value="2"/>
</dbReference>
<feature type="transmembrane region" description="Helical" evidence="6">
    <location>
        <begin position="75"/>
        <end position="94"/>
    </location>
</feature>
<accession>A0ABM8VGA4</accession>
<feature type="transmembrane region" description="Helical" evidence="6">
    <location>
        <begin position="164"/>
        <end position="183"/>
    </location>
</feature>
<protein>
    <submittedName>
        <fullName evidence="8">Riboflavin transporter RibZ</fullName>
    </submittedName>
</protein>
<organism evidence="8 9">
    <name type="scientific">Paenibacillus allorhizosphaerae</name>
    <dbReference type="NCBI Taxonomy" id="2849866"/>
    <lineage>
        <taxon>Bacteria</taxon>
        <taxon>Bacillati</taxon>
        <taxon>Bacillota</taxon>
        <taxon>Bacilli</taxon>
        <taxon>Bacillales</taxon>
        <taxon>Paenibacillaceae</taxon>
        <taxon>Paenibacillus</taxon>
    </lineage>
</organism>
<evidence type="ECO:0000256" key="4">
    <source>
        <dbReference type="ARBA" id="ARBA00022989"/>
    </source>
</evidence>
<proteinExistence type="predicted"/>
<gene>
    <name evidence="8" type="primary">ribZ_3</name>
    <name evidence="8" type="ORF">PAECIP111802_02378</name>
</gene>
<evidence type="ECO:0000259" key="7">
    <source>
        <dbReference type="PROSITE" id="PS50850"/>
    </source>
</evidence>
<feature type="transmembrane region" description="Helical" evidence="6">
    <location>
        <begin position="220"/>
        <end position="236"/>
    </location>
</feature>
<comment type="caution">
    <text evidence="8">The sequence shown here is derived from an EMBL/GenBank/DDBJ whole genome shotgun (WGS) entry which is preliminary data.</text>
</comment>
<dbReference type="PROSITE" id="PS50850">
    <property type="entry name" value="MFS"/>
    <property type="match status" value="1"/>
</dbReference>
<evidence type="ECO:0000256" key="5">
    <source>
        <dbReference type="ARBA" id="ARBA00023136"/>
    </source>
</evidence>
<keyword evidence="2" id="KW-0813">Transport</keyword>
<evidence type="ECO:0000313" key="9">
    <source>
        <dbReference type="Proteomes" id="UP000730618"/>
    </source>
</evidence>
<feature type="transmembrane region" description="Helical" evidence="6">
    <location>
        <begin position="47"/>
        <end position="63"/>
    </location>
</feature>
<evidence type="ECO:0000256" key="6">
    <source>
        <dbReference type="SAM" id="Phobius"/>
    </source>
</evidence>
<evidence type="ECO:0000256" key="2">
    <source>
        <dbReference type="ARBA" id="ARBA00022448"/>
    </source>
</evidence>
<feature type="transmembrane region" description="Helical" evidence="6">
    <location>
        <begin position="195"/>
        <end position="214"/>
    </location>
</feature>
<keyword evidence="9" id="KW-1185">Reference proteome</keyword>
<keyword evidence="5 6" id="KW-0472">Membrane</keyword>
<sequence length="440" mass="47228">MGKSSQRLVMLSILTGTFLVPVNSTMIAVGLPTISDALAIPLSQASWVITIYLIVMAAVQPIAGKMGDLFGKRTMFLLGMGLFLAAAAACIFSFNLLWLIVFRAIQAIGGAIAAPNASALIRDVVPKERLGRAFGTFGLLMGLGAAIGPLAGSLLIGLWGWTSIFWVNLPFALFSLVASWVYLPKSKGVQNGLSLDILGSVYLTIGLTVLTLSVTHPQFINVWTVALLAVTVILFIRRELRCAEPLIRFDLFRQPMFASANVSILLSNAIMYSTILVMPVLLQKEFHYSVQAVGTMLFIFSLAMSAFSWFGGSLSERIGKRRLIGASFIVQGAALLGFLGIYWYPSFIFIAAVLLVGGVGAGIGTPSMQAASLQSVSKDMSGVASGIFSTFRYIGGMAASVMVSLMADYHRLFYCLLVFAVIGVPLSRGFREARKLSART</sequence>
<dbReference type="PANTHER" id="PTHR42718:SF9">
    <property type="entry name" value="MAJOR FACILITATOR SUPERFAMILY MULTIDRUG TRANSPORTER MFSC"/>
    <property type="match status" value="1"/>
</dbReference>
<feature type="domain" description="Major facilitator superfamily (MFS) profile" evidence="7">
    <location>
        <begin position="9"/>
        <end position="435"/>
    </location>
</feature>
<dbReference type="InterPro" id="IPR011701">
    <property type="entry name" value="MFS"/>
</dbReference>
<feature type="transmembrane region" description="Helical" evidence="6">
    <location>
        <begin position="323"/>
        <end position="343"/>
    </location>
</feature>
<keyword evidence="3 6" id="KW-0812">Transmembrane</keyword>
<keyword evidence="4 6" id="KW-1133">Transmembrane helix</keyword>
<dbReference type="Proteomes" id="UP000730618">
    <property type="component" value="Unassembled WGS sequence"/>
</dbReference>
<evidence type="ECO:0000256" key="3">
    <source>
        <dbReference type="ARBA" id="ARBA00022692"/>
    </source>
</evidence>
<feature type="transmembrane region" description="Helical" evidence="6">
    <location>
        <begin position="257"/>
        <end position="282"/>
    </location>
</feature>
<feature type="transmembrane region" description="Helical" evidence="6">
    <location>
        <begin position="288"/>
        <end position="311"/>
    </location>
</feature>
<dbReference type="CDD" id="cd17321">
    <property type="entry name" value="MFS_MMR_MDR_like"/>
    <property type="match status" value="1"/>
</dbReference>
<name>A0ABM8VGA4_9BACL</name>
<evidence type="ECO:0000256" key="1">
    <source>
        <dbReference type="ARBA" id="ARBA00004651"/>
    </source>
</evidence>
<feature type="transmembrane region" description="Helical" evidence="6">
    <location>
        <begin position="133"/>
        <end position="158"/>
    </location>
</feature>
<feature type="transmembrane region" description="Helical" evidence="6">
    <location>
        <begin position="383"/>
        <end position="405"/>
    </location>
</feature>
<dbReference type="RefSeq" id="WP_218098725.1">
    <property type="nucleotide sequence ID" value="NZ_CAJVCE010000006.1"/>
</dbReference>
<dbReference type="EMBL" id="CAJVCE010000006">
    <property type="protein sequence ID" value="CAG7637822.1"/>
    <property type="molecule type" value="Genomic_DNA"/>
</dbReference>
<dbReference type="PANTHER" id="PTHR42718">
    <property type="entry name" value="MAJOR FACILITATOR SUPERFAMILY MULTIDRUG TRANSPORTER MFSC"/>
    <property type="match status" value="1"/>
</dbReference>